<keyword evidence="5" id="KW-0864">Zinc transport</keyword>
<dbReference type="PROSITE" id="PS00211">
    <property type="entry name" value="ABC_TRANSPORTER_1"/>
    <property type="match status" value="1"/>
</dbReference>
<dbReference type="InterPro" id="IPR003593">
    <property type="entry name" value="AAA+_ATPase"/>
</dbReference>
<protein>
    <submittedName>
        <fullName evidence="8">ATP-binding cassette domain-containing protein</fullName>
    </submittedName>
</protein>
<dbReference type="OrthoDB" id="9810077at2"/>
<dbReference type="InterPro" id="IPR050153">
    <property type="entry name" value="Metal_Ion_Import_ABC"/>
</dbReference>
<comment type="caution">
    <text evidence="8">The sequence shown here is derived from an EMBL/GenBank/DDBJ whole genome shotgun (WGS) entry which is preliminary data.</text>
</comment>
<evidence type="ECO:0000313" key="10">
    <source>
        <dbReference type="Proteomes" id="UP000274097"/>
    </source>
</evidence>
<dbReference type="SUPFAM" id="SSF52540">
    <property type="entry name" value="P-loop containing nucleoside triphosphate hydrolases"/>
    <property type="match status" value="1"/>
</dbReference>
<evidence type="ECO:0000313" key="8">
    <source>
        <dbReference type="EMBL" id="RKK04732.1"/>
    </source>
</evidence>
<dbReference type="InterPro" id="IPR017871">
    <property type="entry name" value="ABC_transporter-like_CS"/>
</dbReference>
<dbReference type="Proteomes" id="UP000274097">
    <property type="component" value="Unassembled WGS sequence"/>
</dbReference>
<evidence type="ECO:0000313" key="11">
    <source>
        <dbReference type="Proteomes" id="UP000278036"/>
    </source>
</evidence>
<sequence>MADGSLACPAAAPPASWRGWLGTAPAIPAAAAVTDLAVEGVSVAYPNGHVALREASLRLGAPTICGLLGVNGAGKSTLFKAIMGMVRPAAGTVRIGGMAVRQAQKLNRVAYVPQSEEVDWDFPVSVSDVVMMGRYGYMNRLRIPRAADRAAVEQALLRVGMQDFADRQIGQLSGGQKKRVFLARALAQDGRLILLDEPFGGVDVTTQEQIMQLLRELREEGRIILVSTHDLGSVPLFCDSVALVKGTVLAAGPTETTFTTANLARAFGGSTQPQASGGVTLAPGPDGQSLVLGADGQVLGRLQALEG</sequence>
<keyword evidence="3" id="KW-0547">Nucleotide-binding</keyword>
<dbReference type="InterPro" id="IPR003439">
    <property type="entry name" value="ABC_transporter-like_ATP-bd"/>
</dbReference>
<dbReference type="Proteomes" id="UP000278036">
    <property type="component" value="Unassembled WGS sequence"/>
</dbReference>
<feature type="domain" description="ABC transporter" evidence="7">
    <location>
        <begin position="36"/>
        <end position="271"/>
    </location>
</feature>
<dbReference type="SMART" id="SM00382">
    <property type="entry name" value="AAA"/>
    <property type="match status" value="1"/>
</dbReference>
<dbReference type="PROSITE" id="PS50893">
    <property type="entry name" value="ABC_TRANSPORTER_2"/>
    <property type="match status" value="1"/>
</dbReference>
<dbReference type="GO" id="GO:0016887">
    <property type="term" value="F:ATP hydrolysis activity"/>
    <property type="evidence" value="ECO:0007669"/>
    <property type="project" value="InterPro"/>
</dbReference>
<dbReference type="EMBL" id="RAQU01000034">
    <property type="protein sequence ID" value="RKK04732.1"/>
    <property type="molecule type" value="Genomic_DNA"/>
</dbReference>
<dbReference type="GO" id="GO:0005524">
    <property type="term" value="F:ATP binding"/>
    <property type="evidence" value="ECO:0007669"/>
    <property type="project" value="UniProtKB-KW"/>
</dbReference>
<keyword evidence="2" id="KW-0813">Transport</keyword>
<dbReference type="Gene3D" id="3.40.50.300">
    <property type="entry name" value="P-loop containing nucleotide triphosphate hydrolases"/>
    <property type="match status" value="1"/>
</dbReference>
<name>A0A3A9JDW0_9PROT</name>
<comment type="similarity">
    <text evidence="1">Belongs to the ABC transporter superfamily.</text>
</comment>
<evidence type="ECO:0000313" key="9">
    <source>
        <dbReference type="EMBL" id="RMI26961.1"/>
    </source>
</evidence>
<evidence type="ECO:0000256" key="1">
    <source>
        <dbReference type="ARBA" id="ARBA00005417"/>
    </source>
</evidence>
<proteinExistence type="inferred from homology"/>
<dbReference type="Pfam" id="PF00005">
    <property type="entry name" value="ABC_tran"/>
    <property type="match status" value="1"/>
</dbReference>
<dbReference type="PANTHER" id="PTHR42734:SF5">
    <property type="entry name" value="IRON TRANSPORT SYSTEM ATP-BINDING PROTEIN HI_0361-RELATED"/>
    <property type="match status" value="1"/>
</dbReference>
<dbReference type="PANTHER" id="PTHR42734">
    <property type="entry name" value="METAL TRANSPORT SYSTEM ATP-BINDING PROTEIN TM_0124-RELATED"/>
    <property type="match status" value="1"/>
</dbReference>
<keyword evidence="5" id="KW-0862">Zinc</keyword>
<dbReference type="AlphaFoldDB" id="A0A3A9JDW0"/>
<dbReference type="InterPro" id="IPR027417">
    <property type="entry name" value="P-loop_NTPase"/>
</dbReference>
<evidence type="ECO:0000256" key="2">
    <source>
        <dbReference type="ARBA" id="ARBA00022448"/>
    </source>
</evidence>
<evidence type="ECO:0000256" key="6">
    <source>
        <dbReference type="ARBA" id="ARBA00023065"/>
    </source>
</evidence>
<evidence type="ECO:0000259" key="7">
    <source>
        <dbReference type="PROSITE" id="PS50893"/>
    </source>
</evidence>
<dbReference type="InParanoid" id="A0A3A9JDW0"/>
<dbReference type="RefSeq" id="WP_120637778.1">
    <property type="nucleotide sequence ID" value="NZ_RAQU01000034.1"/>
</dbReference>
<evidence type="ECO:0000256" key="4">
    <source>
        <dbReference type="ARBA" id="ARBA00022840"/>
    </source>
</evidence>
<accession>A0A3A9JDW0</accession>
<reference evidence="8 11" key="1">
    <citation type="submission" date="2018-09" db="EMBL/GenBank/DDBJ databases">
        <title>Roseomonas sp. nov., isolated from feces of Tibetan antelopes in the Qinghai-Tibet plateau, China.</title>
        <authorList>
            <person name="Tian Z."/>
        </authorList>
    </citation>
    <scope>NUCLEOTIDE SEQUENCE [LARGE SCALE GENOMIC DNA]</scope>
    <source>
        <strain evidence="9 10">Z23</strain>
        <strain evidence="8 11">Z24</strain>
    </source>
</reference>
<organism evidence="8 11">
    <name type="scientific">Teichococcus wenyumeiae</name>
    <dbReference type="NCBI Taxonomy" id="2478470"/>
    <lineage>
        <taxon>Bacteria</taxon>
        <taxon>Pseudomonadati</taxon>
        <taxon>Pseudomonadota</taxon>
        <taxon>Alphaproteobacteria</taxon>
        <taxon>Acetobacterales</taxon>
        <taxon>Roseomonadaceae</taxon>
        <taxon>Roseomonas</taxon>
    </lineage>
</organism>
<keyword evidence="6" id="KW-0406">Ion transport</keyword>
<gene>
    <name evidence="8" type="ORF">D6Z83_07865</name>
    <name evidence="9" type="ORF">EBE87_00810</name>
</gene>
<dbReference type="CDD" id="cd03235">
    <property type="entry name" value="ABC_Metallic_Cations"/>
    <property type="match status" value="1"/>
</dbReference>
<keyword evidence="10" id="KW-1185">Reference proteome</keyword>
<dbReference type="GO" id="GO:0006829">
    <property type="term" value="P:zinc ion transport"/>
    <property type="evidence" value="ECO:0007669"/>
    <property type="project" value="UniProtKB-KW"/>
</dbReference>
<evidence type="ECO:0000256" key="3">
    <source>
        <dbReference type="ARBA" id="ARBA00022741"/>
    </source>
</evidence>
<dbReference type="EMBL" id="RFLX01000001">
    <property type="protein sequence ID" value="RMI26961.1"/>
    <property type="molecule type" value="Genomic_DNA"/>
</dbReference>
<keyword evidence="4 8" id="KW-0067">ATP-binding</keyword>
<evidence type="ECO:0000256" key="5">
    <source>
        <dbReference type="ARBA" id="ARBA00022906"/>
    </source>
</evidence>